<evidence type="ECO:0000256" key="7">
    <source>
        <dbReference type="ARBA" id="ARBA00023180"/>
    </source>
</evidence>
<dbReference type="Ensembl" id="ENSCSAVT00000004520.1">
    <property type="protein sequence ID" value="ENSCSAVP00000004455.1"/>
    <property type="gene ID" value="ENSCSAVG00000002641.1"/>
</dbReference>
<feature type="chain" id="PRO_5003577720" description="TGF-beta family profile domain-containing protein" evidence="10">
    <location>
        <begin position="25"/>
        <end position="438"/>
    </location>
</feature>
<keyword evidence="5 8" id="KW-0339">Growth factor</keyword>
<evidence type="ECO:0000256" key="1">
    <source>
        <dbReference type="ARBA" id="ARBA00004613"/>
    </source>
</evidence>
<feature type="domain" description="TGF-beta family profile" evidence="11">
    <location>
        <begin position="310"/>
        <end position="438"/>
    </location>
</feature>
<evidence type="ECO:0000313" key="12">
    <source>
        <dbReference type="Ensembl" id="ENSCSAVP00000004455.1"/>
    </source>
</evidence>
<dbReference type="GO" id="GO:0005615">
    <property type="term" value="C:extracellular space"/>
    <property type="evidence" value="ECO:0007669"/>
    <property type="project" value="TreeGrafter"/>
</dbReference>
<organism evidence="12 13">
    <name type="scientific">Ciona savignyi</name>
    <name type="common">Pacific transparent sea squirt</name>
    <dbReference type="NCBI Taxonomy" id="51511"/>
    <lineage>
        <taxon>Eukaryota</taxon>
        <taxon>Metazoa</taxon>
        <taxon>Chordata</taxon>
        <taxon>Tunicata</taxon>
        <taxon>Ascidiacea</taxon>
        <taxon>Phlebobranchia</taxon>
        <taxon>Cionidae</taxon>
        <taxon>Ciona</taxon>
    </lineage>
</organism>
<dbReference type="Gene3D" id="2.60.120.970">
    <property type="match status" value="1"/>
</dbReference>
<keyword evidence="13" id="KW-1185">Reference proteome</keyword>
<dbReference type="InterPro" id="IPR001111">
    <property type="entry name" value="TGF-b_propeptide"/>
</dbReference>
<dbReference type="PANTHER" id="PTHR11848">
    <property type="entry name" value="TGF-BETA FAMILY"/>
    <property type="match status" value="1"/>
</dbReference>
<dbReference type="InterPro" id="IPR029034">
    <property type="entry name" value="Cystine-knot_cytokine"/>
</dbReference>
<name>H2YGK6_CIOSA</name>
<dbReference type="InterPro" id="IPR017948">
    <property type="entry name" value="TGFb_CS"/>
</dbReference>
<evidence type="ECO:0000256" key="2">
    <source>
        <dbReference type="ARBA" id="ARBA00006656"/>
    </source>
</evidence>
<evidence type="ECO:0000256" key="9">
    <source>
        <dbReference type="SAM" id="MobiDB-lite"/>
    </source>
</evidence>
<evidence type="ECO:0000256" key="3">
    <source>
        <dbReference type="ARBA" id="ARBA00022525"/>
    </source>
</evidence>
<comment type="similarity">
    <text evidence="2 8">Belongs to the TGF-beta family.</text>
</comment>
<keyword evidence="4 10" id="KW-0732">Signal</keyword>
<reference evidence="12" key="2">
    <citation type="submission" date="2025-08" db="UniProtKB">
        <authorList>
            <consortium name="Ensembl"/>
        </authorList>
    </citation>
    <scope>IDENTIFICATION</scope>
</reference>
<dbReference type="OMA" id="FQDVGWS"/>
<keyword evidence="7" id="KW-0325">Glycoprotein</keyword>
<evidence type="ECO:0000256" key="8">
    <source>
        <dbReference type="RuleBase" id="RU000354"/>
    </source>
</evidence>
<feature type="region of interest" description="Disordered" evidence="9">
    <location>
        <begin position="306"/>
        <end position="333"/>
    </location>
</feature>
<dbReference type="InParanoid" id="H2YGK6"/>
<dbReference type="PROSITE" id="PS51362">
    <property type="entry name" value="TGF_BETA_2"/>
    <property type="match status" value="1"/>
</dbReference>
<dbReference type="GO" id="GO:0005125">
    <property type="term" value="F:cytokine activity"/>
    <property type="evidence" value="ECO:0007669"/>
    <property type="project" value="TreeGrafter"/>
</dbReference>
<protein>
    <recommendedName>
        <fullName evidence="11">TGF-beta family profile domain-containing protein</fullName>
    </recommendedName>
</protein>
<proteinExistence type="inferred from homology"/>
<dbReference type="GeneTree" id="ENSGT00940000174461"/>
<keyword evidence="6" id="KW-1015">Disulfide bond</keyword>
<evidence type="ECO:0000256" key="10">
    <source>
        <dbReference type="SAM" id="SignalP"/>
    </source>
</evidence>
<dbReference type="InterPro" id="IPR001839">
    <property type="entry name" value="TGF-b_C"/>
</dbReference>
<dbReference type="Pfam" id="PF00019">
    <property type="entry name" value="TGF_beta"/>
    <property type="match status" value="1"/>
</dbReference>
<dbReference type="Proteomes" id="UP000007875">
    <property type="component" value="Unassembled WGS sequence"/>
</dbReference>
<dbReference type="PANTHER" id="PTHR11848:SF263">
    <property type="entry name" value="PROTEIN DECAPENTAPLEGIC"/>
    <property type="match status" value="1"/>
</dbReference>
<dbReference type="PROSITE" id="PS00250">
    <property type="entry name" value="TGF_BETA_1"/>
    <property type="match status" value="1"/>
</dbReference>
<evidence type="ECO:0000256" key="6">
    <source>
        <dbReference type="ARBA" id="ARBA00023157"/>
    </source>
</evidence>
<dbReference type="GO" id="GO:0008083">
    <property type="term" value="F:growth factor activity"/>
    <property type="evidence" value="ECO:0007669"/>
    <property type="project" value="UniProtKB-KW"/>
</dbReference>
<dbReference type="InterPro" id="IPR015615">
    <property type="entry name" value="TGF-beta-rel"/>
</dbReference>
<reference evidence="12" key="3">
    <citation type="submission" date="2025-09" db="UniProtKB">
        <authorList>
            <consortium name="Ensembl"/>
        </authorList>
    </citation>
    <scope>IDENTIFICATION</scope>
</reference>
<evidence type="ECO:0000313" key="13">
    <source>
        <dbReference type="Proteomes" id="UP000007875"/>
    </source>
</evidence>
<evidence type="ECO:0000256" key="4">
    <source>
        <dbReference type="ARBA" id="ARBA00022729"/>
    </source>
</evidence>
<accession>H2YGK6</accession>
<keyword evidence="3" id="KW-0964">Secreted</keyword>
<dbReference type="AlphaFoldDB" id="H2YGK6"/>
<evidence type="ECO:0000259" key="11">
    <source>
        <dbReference type="PROSITE" id="PS51362"/>
    </source>
</evidence>
<comment type="subcellular location">
    <subcellularLocation>
        <location evidence="1">Secreted</location>
    </subcellularLocation>
</comment>
<dbReference type="Pfam" id="PF00688">
    <property type="entry name" value="TGFb_propeptide"/>
    <property type="match status" value="1"/>
</dbReference>
<evidence type="ECO:0000256" key="5">
    <source>
        <dbReference type="ARBA" id="ARBA00023030"/>
    </source>
</evidence>
<dbReference type="Gene3D" id="2.10.90.10">
    <property type="entry name" value="Cystine-knot cytokines"/>
    <property type="match status" value="1"/>
</dbReference>
<reference evidence="13" key="1">
    <citation type="submission" date="2003-08" db="EMBL/GenBank/DDBJ databases">
        <authorList>
            <person name="Birren B."/>
            <person name="Nusbaum C."/>
            <person name="Abebe A."/>
            <person name="Abouelleil A."/>
            <person name="Adekoya E."/>
            <person name="Ait-zahra M."/>
            <person name="Allen N."/>
            <person name="Allen T."/>
            <person name="An P."/>
            <person name="Anderson M."/>
            <person name="Anderson S."/>
            <person name="Arachchi H."/>
            <person name="Armbruster J."/>
            <person name="Bachantsang P."/>
            <person name="Baldwin J."/>
            <person name="Barry A."/>
            <person name="Bayul T."/>
            <person name="Blitshsteyn B."/>
            <person name="Bloom T."/>
            <person name="Blye J."/>
            <person name="Boguslavskiy L."/>
            <person name="Borowsky M."/>
            <person name="Boukhgalter B."/>
            <person name="Brunache A."/>
            <person name="Butler J."/>
            <person name="Calixte N."/>
            <person name="Calvo S."/>
            <person name="Camarata J."/>
            <person name="Campo K."/>
            <person name="Chang J."/>
            <person name="Cheshatsang Y."/>
            <person name="Citroen M."/>
            <person name="Collymore A."/>
            <person name="Considine T."/>
            <person name="Cook A."/>
            <person name="Cooke P."/>
            <person name="Corum B."/>
            <person name="Cuomo C."/>
            <person name="David R."/>
            <person name="Dawoe T."/>
            <person name="Degray S."/>
            <person name="Dodge S."/>
            <person name="Dooley K."/>
            <person name="Dorje P."/>
            <person name="Dorjee K."/>
            <person name="Dorris L."/>
            <person name="Duffey N."/>
            <person name="Dupes A."/>
            <person name="Elkins T."/>
            <person name="Engels R."/>
            <person name="Erickson J."/>
            <person name="Farina A."/>
            <person name="Faro S."/>
            <person name="Ferreira P."/>
            <person name="Fischer H."/>
            <person name="Fitzgerald M."/>
            <person name="Foley K."/>
            <person name="Gage D."/>
            <person name="Galagan J."/>
            <person name="Gearin G."/>
            <person name="Gnerre S."/>
            <person name="Gnirke A."/>
            <person name="Goyette A."/>
            <person name="Graham J."/>
            <person name="Grandbois E."/>
            <person name="Gyaltsen K."/>
            <person name="Hafez N."/>
            <person name="Hagopian D."/>
            <person name="Hagos B."/>
            <person name="Hall J."/>
            <person name="Hatcher B."/>
            <person name="Heller A."/>
            <person name="Higgins H."/>
            <person name="Honan T."/>
            <person name="Horn A."/>
            <person name="Houde N."/>
            <person name="Hughes L."/>
            <person name="Hulme W."/>
            <person name="Husby E."/>
            <person name="Iliev I."/>
            <person name="Jaffe D."/>
            <person name="Jones C."/>
            <person name="Kamal M."/>
            <person name="Kamat A."/>
            <person name="Kamvysselis M."/>
            <person name="Karlsson E."/>
            <person name="Kells C."/>
            <person name="Kieu A."/>
            <person name="Kisner P."/>
            <person name="Kodira C."/>
            <person name="Kulbokas E."/>
            <person name="Labutti K."/>
            <person name="Lama D."/>
            <person name="Landers T."/>
            <person name="Leger J."/>
            <person name="Levine S."/>
            <person name="Lewis D."/>
            <person name="Lewis T."/>
            <person name="Lindblad-toh K."/>
            <person name="Liu X."/>
            <person name="Lokyitsang T."/>
            <person name="Lokyitsang Y."/>
            <person name="Lucien O."/>
            <person name="Lui A."/>
            <person name="Ma L.J."/>
            <person name="Mabbitt R."/>
            <person name="Macdonald J."/>
            <person name="Maclean C."/>
            <person name="Major J."/>
            <person name="Manning J."/>
            <person name="Marabella R."/>
            <person name="Maru K."/>
            <person name="Matthews C."/>
            <person name="Mauceli E."/>
            <person name="Mccarthy M."/>
            <person name="Mcdonough S."/>
            <person name="Mcghee T."/>
            <person name="Meldrim J."/>
            <person name="Meneus L."/>
            <person name="Mesirov J."/>
            <person name="Mihalev A."/>
            <person name="Mihova T."/>
            <person name="Mikkelsen T."/>
            <person name="Mlenga V."/>
            <person name="Moru K."/>
            <person name="Mozes J."/>
            <person name="Mulrain L."/>
            <person name="Munson G."/>
            <person name="Naylor J."/>
            <person name="Newes C."/>
            <person name="Nguyen C."/>
            <person name="Nguyen N."/>
            <person name="Nguyen T."/>
            <person name="Nicol R."/>
            <person name="Nielsen C."/>
            <person name="Nizzari M."/>
            <person name="Norbu C."/>
            <person name="Norbu N."/>
            <person name="O'donnell P."/>
            <person name="Okoawo O."/>
            <person name="O'leary S."/>
            <person name="Omotosho B."/>
            <person name="O'neill K."/>
            <person name="Osman S."/>
            <person name="Parker S."/>
            <person name="Perrin D."/>
            <person name="Phunkhang P."/>
            <person name="Piqani B."/>
            <person name="Purcell S."/>
            <person name="Rachupka T."/>
            <person name="Ramasamy U."/>
            <person name="Rameau R."/>
            <person name="Ray V."/>
            <person name="Raymond C."/>
            <person name="Retta R."/>
            <person name="Richardson S."/>
            <person name="Rise C."/>
            <person name="Rodriguez J."/>
            <person name="Rogers J."/>
            <person name="Rogov P."/>
            <person name="Rutman M."/>
            <person name="Schupbach R."/>
            <person name="Seaman C."/>
            <person name="Settipalli S."/>
            <person name="Sharpe T."/>
            <person name="Sheridan J."/>
            <person name="Sherpa N."/>
            <person name="Shi J."/>
            <person name="Smirnov S."/>
            <person name="Smith C."/>
            <person name="Sougnez C."/>
            <person name="Spencer B."/>
            <person name="Stalker J."/>
            <person name="Stange-thomann N."/>
            <person name="Stavropoulos S."/>
            <person name="Stetson K."/>
            <person name="Stone C."/>
            <person name="Stone S."/>
            <person name="Stubbs M."/>
            <person name="Talamas J."/>
            <person name="Tchuinga P."/>
            <person name="Tenzing P."/>
            <person name="Tesfaye S."/>
            <person name="Theodore J."/>
            <person name="Thoulutsang Y."/>
            <person name="Topham K."/>
            <person name="Towey S."/>
            <person name="Tsamla T."/>
            <person name="Tsomo N."/>
            <person name="Vallee D."/>
            <person name="Vassiliev H."/>
            <person name="Venkataraman V."/>
            <person name="Vinson J."/>
            <person name="Vo A."/>
            <person name="Wade C."/>
            <person name="Wang S."/>
            <person name="Wangchuk T."/>
            <person name="Wangdi T."/>
            <person name="Whittaker C."/>
            <person name="Wilkinson J."/>
            <person name="Wu Y."/>
            <person name="Wyman D."/>
            <person name="Yadav S."/>
            <person name="Yang S."/>
            <person name="Yang X."/>
            <person name="Yeager S."/>
            <person name="Yee E."/>
            <person name="Young G."/>
            <person name="Zainoun J."/>
            <person name="Zembeck L."/>
            <person name="Zimmer A."/>
            <person name="Zody M."/>
            <person name="Lander E."/>
        </authorList>
    </citation>
    <scope>NUCLEOTIDE SEQUENCE [LARGE SCALE GENOMIC DNA]</scope>
</reference>
<dbReference type="SMART" id="SM00204">
    <property type="entry name" value="TGFB"/>
    <property type="match status" value="1"/>
</dbReference>
<dbReference type="STRING" id="51511.ENSCSAVP00000004455"/>
<sequence>MVALTDWTLLVTLVLHLLLGMSSGVLPKVGRDSLIRQAAKYTGDAREEEDAIVNEYEKSLLNMFSLKRRPTPGKDFQVPRIMQHLYKAHMGDYYEHEPKIMRTWETGFDLPADEITSRANTARSYHHEGNISGNFEQFPGIEDNHIRLRFDVSTMPGEEVVRAAELLLHREAVWHHVTSGSGHMHRLNIYEIIKMPRSDDFGSKFAGSKPQPITRLLDTRLVDSRNSTWERFDVSQATSRWSQGPHDANHGLIVEVVQEDRQTPPQGAARRHIRLKRDVHSDIPDKEWVHLRPLLLAYSHDGKDTTLLRRSKRSSRKRDAPANSSKRRKKRRRRNLCQRHNLYVDFNEVRWTNWIVAPPGYDAHFCQGQCSFPISDYLNATNHAIVQALVHEVDSSLTPKPCCVPTVLVSVPMLYLDDKSKVVLKNYPEMGVSKCGCR</sequence>
<dbReference type="SUPFAM" id="SSF57501">
    <property type="entry name" value="Cystine-knot cytokines"/>
    <property type="match status" value="1"/>
</dbReference>
<dbReference type="FunFam" id="2.10.90.10:FF:000001">
    <property type="entry name" value="Bone morphogenetic protein 4"/>
    <property type="match status" value="1"/>
</dbReference>
<dbReference type="CDD" id="cd13761">
    <property type="entry name" value="TGF_beta_BMP5_like"/>
    <property type="match status" value="1"/>
</dbReference>
<feature type="signal peptide" evidence="10">
    <location>
        <begin position="1"/>
        <end position="24"/>
    </location>
</feature>
<dbReference type="eggNOG" id="KOG3900">
    <property type="taxonomic scope" value="Eukaryota"/>
</dbReference>